<proteinExistence type="predicted"/>
<dbReference type="InterPro" id="IPR013656">
    <property type="entry name" value="PAS_4"/>
</dbReference>
<dbReference type="AlphaFoldDB" id="A0A1F6GZG8"/>
<dbReference type="PROSITE" id="PS50110">
    <property type="entry name" value="RESPONSE_REGULATORY"/>
    <property type="match status" value="1"/>
</dbReference>
<dbReference type="SUPFAM" id="SSF47384">
    <property type="entry name" value="Homodimeric domain of signal transducing histidine kinase"/>
    <property type="match status" value="1"/>
</dbReference>
<evidence type="ECO:0000256" key="4">
    <source>
        <dbReference type="ARBA" id="ARBA00023012"/>
    </source>
</evidence>
<sequence>MDLGGYCREVFGNSDLRALCPQKAIGEHYRSVFPTQIAEIFDQHLFEARTAGQVEVFRLTPTIGTVLRDLSIKIQDTADGGKLVLINEMRESQREHLQLAERERLLAEILSMMPDLITILDDQGYYREFVGNFSLAVDSVEEKLNTHYREHLPEGVAKGYEEDWAKAKETGEVVIRDLPLPTVKGMVPGEARVKVGENGKVLLLLRDITERKVIEDALAKSTEQLALILSLLPDLIIRMDKEGYYRDFRGNLDLMATRIEDSVGRHYREILSKEVADAFEVEFKQCIQGKLSQWDMRAITLSGKRIELEVHMRFDGSESVVLVLRDVTEKRAAEQAILEAKNAAERANTTKSNFLAAMSHELRTPMNGVLGIAQLLQESDLTLEQKEYVGVIMSSGLAMVDVVSDIMDLNRLEADSVKFLPRSFELEPMLQSLVRMFLSGAKAKKLALNLTLDPGIATNVESDPSLLKQALSNLIGNAVKFTDQGSVVLQVKLLASDEKTQRVRFEVVDTGIGIQKNVIPQIFDPFFQADSDSTRRYGGTGLGLTLVDKLVNTLGGKIEVESYPGQGSRFWFDLDMPVRIGGAESKEAAAKFPIPTPQERSRYKVLIVEDDRINQLVAMRILQLLGVGFGVASNGKEALDSLKQESFDLVLMDCLMPVMDGFEATREIRKLKQYSTIPIIALTAKTGPDVRRECLEQGMDDYLSKPVDVDLLRQFLDHYLHSKSRFLGGLFPELPPK</sequence>
<evidence type="ECO:0000259" key="6">
    <source>
        <dbReference type="PROSITE" id="PS50109"/>
    </source>
</evidence>
<evidence type="ECO:0000313" key="9">
    <source>
        <dbReference type="Proteomes" id="UP000177583"/>
    </source>
</evidence>
<dbReference type="InterPro" id="IPR004358">
    <property type="entry name" value="Sig_transdc_His_kin-like_C"/>
</dbReference>
<protein>
    <recommendedName>
        <fullName evidence="2">histidine kinase</fullName>
        <ecNumber evidence="2">2.7.13.3</ecNumber>
    </recommendedName>
</protein>
<dbReference type="PRINTS" id="PR00344">
    <property type="entry name" value="BCTRLSENSOR"/>
</dbReference>
<dbReference type="Pfam" id="PF00072">
    <property type="entry name" value="Response_reg"/>
    <property type="match status" value="1"/>
</dbReference>
<dbReference type="InterPro" id="IPR005467">
    <property type="entry name" value="His_kinase_dom"/>
</dbReference>
<dbReference type="EC" id="2.7.13.3" evidence="2"/>
<keyword evidence="3 5" id="KW-0597">Phosphoprotein</keyword>
<dbReference type="Gene3D" id="3.30.565.10">
    <property type="entry name" value="Histidine kinase-like ATPase, C-terminal domain"/>
    <property type="match status" value="1"/>
</dbReference>
<organism evidence="8 9">
    <name type="scientific">Candidatus Lambdaproteobacteria bacterium RIFOXYD2_FULL_56_26</name>
    <dbReference type="NCBI Taxonomy" id="1817773"/>
    <lineage>
        <taxon>Bacteria</taxon>
        <taxon>Pseudomonadati</taxon>
        <taxon>Pseudomonadota</taxon>
        <taxon>Candidatus Lambdaproteobacteria</taxon>
    </lineage>
</organism>
<name>A0A1F6GZG8_9PROT</name>
<comment type="catalytic activity">
    <reaction evidence="1">
        <text>ATP + protein L-histidine = ADP + protein N-phospho-L-histidine.</text>
        <dbReference type="EC" id="2.7.13.3"/>
    </reaction>
</comment>
<dbReference type="CDD" id="cd16922">
    <property type="entry name" value="HATPase_EvgS-ArcB-TorS-like"/>
    <property type="match status" value="1"/>
</dbReference>
<dbReference type="InterPro" id="IPR035965">
    <property type="entry name" value="PAS-like_dom_sf"/>
</dbReference>
<keyword evidence="4" id="KW-0902">Two-component regulatory system</keyword>
<reference evidence="8 9" key="1">
    <citation type="journal article" date="2016" name="Nat. Commun.">
        <title>Thousands of microbial genomes shed light on interconnected biogeochemical processes in an aquifer system.</title>
        <authorList>
            <person name="Anantharaman K."/>
            <person name="Brown C.T."/>
            <person name="Hug L.A."/>
            <person name="Sharon I."/>
            <person name="Castelle C.J."/>
            <person name="Probst A.J."/>
            <person name="Thomas B.C."/>
            <person name="Singh A."/>
            <person name="Wilkins M.J."/>
            <person name="Karaoz U."/>
            <person name="Brodie E.L."/>
            <person name="Williams K.H."/>
            <person name="Hubbard S.S."/>
            <person name="Banfield J.F."/>
        </authorList>
    </citation>
    <scope>NUCLEOTIDE SEQUENCE [LARGE SCALE GENOMIC DNA]</scope>
</reference>
<dbReference type="SUPFAM" id="SSF55785">
    <property type="entry name" value="PYP-like sensor domain (PAS domain)"/>
    <property type="match status" value="2"/>
</dbReference>
<evidence type="ECO:0000256" key="3">
    <source>
        <dbReference type="ARBA" id="ARBA00022553"/>
    </source>
</evidence>
<gene>
    <name evidence="8" type="ORF">A2557_01135</name>
</gene>
<feature type="modified residue" description="4-aspartylphosphate" evidence="5">
    <location>
        <position position="653"/>
    </location>
</feature>
<dbReference type="InterPro" id="IPR011006">
    <property type="entry name" value="CheY-like_superfamily"/>
</dbReference>
<dbReference type="CDD" id="cd00082">
    <property type="entry name" value="HisKA"/>
    <property type="match status" value="1"/>
</dbReference>
<dbReference type="InterPro" id="IPR003661">
    <property type="entry name" value="HisK_dim/P_dom"/>
</dbReference>
<dbReference type="InterPro" id="IPR036890">
    <property type="entry name" value="HATPase_C_sf"/>
</dbReference>
<dbReference type="InterPro" id="IPR036097">
    <property type="entry name" value="HisK_dim/P_sf"/>
</dbReference>
<dbReference type="EMBL" id="MFNF01000015">
    <property type="protein sequence ID" value="OGH03538.1"/>
    <property type="molecule type" value="Genomic_DNA"/>
</dbReference>
<dbReference type="SUPFAM" id="SSF55874">
    <property type="entry name" value="ATPase domain of HSP90 chaperone/DNA topoisomerase II/histidine kinase"/>
    <property type="match status" value="1"/>
</dbReference>
<dbReference type="InterPro" id="IPR001789">
    <property type="entry name" value="Sig_transdc_resp-reg_receiver"/>
</dbReference>
<dbReference type="GO" id="GO:0000155">
    <property type="term" value="F:phosphorelay sensor kinase activity"/>
    <property type="evidence" value="ECO:0007669"/>
    <property type="project" value="InterPro"/>
</dbReference>
<dbReference type="Pfam" id="PF08448">
    <property type="entry name" value="PAS_4"/>
    <property type="match status" value="2"/>
</dbReference>
<dbReference type="FunFam" id="3.30.565.10:FF:000010">
    <property type="entry name" value="Sensor histidine kinase RcsC"/>
    <property type="match status" value="1"/>
</dbReference>
<evidence type="ECO:0000313" key="8">
    <source>
        <dbReference type="EMBL" id="OGH03538.1"/>
    </source>
</evidence>
<dbReference type="PANTHER" id="PTHR45339:SF1">
    <property type="entry name" value="HYBRID SIGNAL TRANSDUCTION HISTIDINE KINASE J"/>
    <property type="match status" value="1"/>
</dbReference>
<evidence type="ECO:0000259" key="7">
    <source>
        <dbReference type="PROSITE" id="PS50110"/>
    </source>
</evidence>
<dbReference type="Pfam" id="PF02518">
    <property type="entry name" value="HATPase_c"/>
    <property type="match status" value="1"/>
</dbReference>
<evidence type="ECO:0000256" key="2">
    <source>
        <dbReference type="ARBA" id="ARBA00012438"/>
    </source>
</evidence>
<dbReference type="SUPFAM" id="SSF52172">
    <property type="entry name" value="CheY-like"/>
    <property type="match status" value="1"/>
</dbReference>
<dbReference type="Gene3D" id="3.40.50.2300">
    <property type="match status" value="1"/>
</dbReference>
<dbReference type="Proteomes" id="UP000177583">
    <property type="component" value="Unassembled WGS sequence"/>
</dbReference>
<feature type="domain" description="Response regulatory" evidence="7">
    <location>
        <begin position="604"/>
        <end position="720"/>
    </location>
</feature>
<evidence type="ECO:0000256" key="5">
    <source>
        <dbReference type="PROSITE-ProRule" id="PRU00169"/>
    </source>
</evidence>
<dbReference type="PANTHER" id="PTHR45339">
    <property type="entry name" value="HYBRID SIGNAL TRANSDUCTION HISTIDINE KINASE J"/>
    <property type="match status" value="1"/>
</dbReference>
<dbReference type="Gene3D" id="3.30.450.20">
    <property type="entry name" value="PAS domain"/>
    <property type="match status" value="2"/>
</dbReference>
<dbReference type="CDD" id="cd17546">
    <property type="entry name" value="REC_hyHK_CKI1_RcsC-like"/>
    <property type="match status" value="1"/>
</dbReference>
<dbReference type="SMART" id="SM00388">
    <property type="entry name" value="HisKA"/>
    <property type="match status" value="1"/>
</dbReference>
<evidence type="ECO:0000256" key="1">
    <source>
        <dbReference type="ARBA" id="ARBA00000085"/>
    </source>
</evidence>
<accession>A0A1F6GZG8</accession>
<feature type="domain" description="Histidine kinase" evidence="6">
    <location>
        <begin position="357"/>
        <end position="578"/>
    </location>
</feature>
<dbReference type="Gene3D" id="1.10.287.130">
    <property type="match status" value="1"/>
</dbReference>
<dbReference type="InterPro" id="IPR003594">
    <property type="entry name" value="HATPase_dom"/>
</dbReference>
<dbReference type="Pfam" id="PF00512">
    <property type="entry name" value="HisKA"/>
    <property type="match status" value="1"/>
</dbReference>
<dbReference type="SMART" id="SM00448">
    <property type="entry name" value="REC"/>
    <property type="match status" value="1"/>
</dbReference>
<dbReference type="PROSITE" id="PS50109">
    <property type="entry name" value="HIS_KIN"/>
    <property type="match status" value="1"/>
</dbReference>
<dbReference type="SMART" id="SM00387">
    <property type="entry name" value="HATPase_c"/>
    <property type="match status" value="1"/>
</dbReference>
<comment type="caution">
    <text evidence="8">The sequence shown here is derived from an EMBL/GenBank/DDBJ whole genome shotgun (WGS) entry which is preliminary data.</text>
</comment>